<dbReference type="Proteomes" id="UP000019193">
    <property type="component" value="Unassembled WGS sequence"/>
</dbReference>
<evidence type="ECO:0000313" key="2">
    <source>
        <dbReference type="Proteomes" id="UP000019193"/>
    </source>
</evidence>
<protein>
    <submittedName>
        <fullName evidence="1">Uncharacterized protein</fullName>
    </submittedName>
</protein>
<accession>A0AA36K817</accession>
<sequence length="52" mass="6045">GVTHVRVSHRQLIILNTPISKEIGVFFYLSYDYFKNNINSIKYGKIQNDEGN</sequence>
<feature type="non-terminal residue" evidence="1">
    <location>
        <position position="1"/>
    </location>
</feature>
<gene>
    <name evidence="1" type="ORF">ANICBIBUN_17864</name>
</gene>
<comment type="caution">
    <text evidence="1">The sequence shown here is derived from an EMBL/GenBank/DDBJ whole genome shotgun (WGS) entry which is preliminary data.</text>
</comment>
<organism evidence="1 2">
    <name type="scientific">Acinetobacter nosocomialis 28F</name>
    <dbReference type="NCBI Taxonomy" id="1147131"/>
    <lineage>
        <taxon>Bacteria</taxon>
        <taxon>Pseudomonadati</taxon>
        <taxon>Pseudomonadota</taxon>
        <taxon>Gammaproteobacteria</taxon>
        <taxon>Moraxellales</taxon>
        <taxon>Moraxellaceae</taxon>
        <taxon>Acinetobacter</taxon>
        <taxon>Acinetobacter calcoaceticus/baumannii complex</taxon>
    </lineage>
</organism>
<reference evidence="1 2" key="1">
    <citation type="submission" date="2013-06" db="EMBL/GenBank/DDBJ databases">
        <title>Comparative analysis of genomes of multi-drug Acinetobacter sp. from Colombian Hospitals.</title>
        <authorList>
            <person name="Barreto-Hernandez E."/>
            <person name="Gonzalez E.B."/>
            <person name="Cepeda L.A."/>
            <person name="Valenzuela E.M."/>
            <person name="Falquet L."/>
            <person name="Reguero M.T."/>
            <person name="Mantilla R."/>
        </authorList>
    </citation>
    <scope>NUCLEOTIDE SEQUENCE [LARGE SCALE GENOMIC DNA]</scope>
    <source>
        <strain evidence="1 2">28F</strain>
    </source>
</reference>
<keyword evidence="2" id="KW-1185">Reference proteome</keyword>
<name>A0AA36K817_ACINO</name>
<evidence type="ECO:0000313" key="1">
    <source>
        <dbReference type="EMBL" id="CDG73709.1"/>
    </source>
</evidence>
<proteinExistence type="predicted"/>
<dbReference type="EMBL" id="CBSD020000008">
    <property type="protein sequence ID" value="CDG73709.1"/>
    <property type="molecule type" value="Genomic_DNA"/>
</dbReference>
<dbReference type="AlphaFoldDB" id="A0AA36K817"/>